<reference evidence="2" key="1">
    <citation type="submission" date="2021-03" db="EMBL/GenBank/DDBJ databases">
        <authorList>
            <person name="Tran Van P."/>
        </authorList>
    </citation>
    <scope>NUCLEOTIDE SEQUENCE</scope>
</reference>
<keyword evidence="3" id="KW-1185">Reference proteome</keyword>
<protein>
    <submittedName>
        <fullName evidence="2">Uncharacterized protein</fullName>
    </submittedName>
</protein>
<organism evidence="2 3">
    <name type="scientific">Timema podura</name>
    <name type="common">Walking stick</name>
    <dbReference type="NCBI Taxonomy" id="61482"/>
    <lineage>
        <taxon>Eukaryota</taxon>
        <taxon>Metazoa</taxon>
        <taxon>Ecdysozoa</taxon>
        <taxon>Arthropoda</taxon>
        <taxon>Hexapoda</taxon>
        <taxon>Insecta</taxon>
        <taxon>Pterygota</taxon>
        <taxon>Neoptera</taxon>
        <taxon>Polyneoptera</taxon>
        <taxon>Phasmatodea</taxon>
        <taxon>Timematodea</taxon>
        <taxon>Timematoidea</taxon>
        <taxon>Timematidae</taxon>
        <taxon>Timema</taxon>
    </lineage>
</organism>
<feature type="region of interest" description="Disordered" evidence="1">
    <location>
        <begin position="58"/>
        <end position="98"/>
    </location>
</feature>
<name>A0ABN7PRM9_TIMPD</name>
<dbReference type="EMBL" id="CAJPIN010081043">
    <property type="protein sequence ID" value="CAG2068070.1"/>
    <property type="molecule type" value="Genomic_DNA"/>
</dbReference>
<accession>A0ABN7PRM9</accession>
<feature type="compositionally biased region" description="Acidic residues" evidence="1">
    <location>
        <begin position="87"/>
        <end position="98"/>
    </location>
</feature>
<comment type="caution">
    <text evidence="2">The sequence shown here is derived from an EMBL/GenBank/DDBJ whole genome shotgun (WGS) entry which is preliminary data.</text>
</comment>
<evidence type="ECO:0000313" key="3">
    <source>
        <dbReference type="Proteomes" id="UP001153148"/>
    </source>
</evidence>
<sequence>MCQGANCNKLPRHDDHDPWLENALETKTKLYDKLSQGSSEIADEDKRFLVNFQQKATEVRDAAYTSTSNQEGGVSDEEDEERHFSDEYDAPSDPEDDW</sequence>
<evidence type="ECO:0000256" key="1">
    <source>
        <dbReference type="SAM" id="MobiDB-lite"/>
    </source>
</evidence>
<evidence type="ECO:0000313" key="2">
    <source>
        <dbReference type="EMBL" id="CAG2068070.1"/>
    </source>
</evidence>
<dbReference type="Proteomes" id="UP001153148">
    <property type="component" value="Unassembled WGS sequence"/>
</dbReference>
<gene>
    <name evidence="2" type="ORF">TPAB3V08_LOCUS15013</name>
</gene>
<proteinExistence type="predicted"/>